<dbReference type="Proteomes" id="UP000321083">
    <property type="component" value="Unassembled WGS sequence"/>
</dbReference>
<accession>A0A5C6M0I8</accession>
<dbReference type="PANTHER" id="PTHR42759:SF1">
    <property type="entry name" value="MAGNESIUM-CHELATASE SUBUNIT CHLD"/>
    <property type="match status" value="1"/>
</dbReference>
<evidence type="ECO:0000259" key="1">
    <source>
        <dbReference type="Pfam" id="PF17863"/>
    </source>
</evidence>
<feature type="non-terminal residue" evidence="2">
    <location>
        <position position="1"/>
    </location>
</feature>
<dbReference type="InterPro" id="IPR041628">
    <property type="entry name" value="ChlI/MoxR_AAA_lid"/>
</dbReference>
<sequence>WGASPRASISLEKAARVSALMQGRSFVTPQDIKDVGLDVMRHRIIPTYEAEAENINTDEIVRRIFEKVDVP</sequence>
<dbReference type="PANTHER" id="PTHR42759">
    <property type="entry name" value="MOXR FAMILY PROTEIN"/>
    <property type="match status" value="1"/>
</dbReference>
<protein>
    <recommendedName>
        <fullName evidence="1">ChlI/MoxR AAA lid domain-containing protein</fullName>
    </recommendedName>
</protein>
<comment type="caution">
    <text evidence="2">The sequence shown here is derived from an EMBL/GenBank/DDBJ whole genome shotgun (WGS) entry which is preliminary data.</text>
</comment>
<gene>
    <name evidence="2" type="ORF">E3A20_30350</name>
</gene>
<evidence type="ECO:0000313" key="2">
    <source>
        <dbReference type="EMBL" id="TWW07837.1"/>
    </source>
</evidence>
<dbReference type="AlphaFoldDB" id="A0A5C6M0I8"/>
<dbReference type="EMBL" id="SRHE01000989">
    <property type="protein sequence ID" value="TWW07837.1"/>
    <property type="molecule type" value="Genomic_DNA"/>
</dbReference>
<reference evidence="2 3" key="2">
    <citation type="submission" date="2019-08" db="EMBL/GenBank/DDBJ databases">
        <authorList>
            <person name="Henke P."/>
        </authorList>
    </citation>
    <scope>NUCLEOTIDE SEQUENCE [LARGE SCALE GENOMIC DNA]</scope>
    <source>
        <strain evidence="2">Phe10_nw2017</strain>
    </source>
</reference>
<reference evidence="2 3" key="1">
    <citation type="submission" date="2019-08" db="EMBL/GenBank/DDBJ databases">
        <title>100 year-old enigma solved: identification of Planctomyces bekefii, the type genus and species of the phylum Planctomycetes.</title>
        <authorList>
            <person name="Svetlana D.N."/>
            <person name="Overmann J."/>
        </authorList>
    </citation>
    <scope>NUCLEOTIDE SEQUENCE [LARGE SCALE GENOMIC DNA]</scope>
    <source>
        <strain evidence="2">Phe10_nw2017</strain>
    </source>
</reference>
<dbReference type="Pfam" id="PF17863">
    <property type="entry name" value="AAA_lid_2"/>
    <property type="match status" value="1"/>
</dbReference>
<dbReference type="InterPro" id="IPR050764">
    <property type="entry name" value="CbbQ/NirQ/NorQ/GpvN"/>
</dbReference>
<organism evidence="2 3">
    <name type="scientific">Planctomyces bekefii</name>
    <dbReference type="NCBI Taxonomy" id="1653850"/>
    <lineage>
        <taxon>Bacteria</taxon>
        <taxon>Pseudomonadati</taxon>
        <taxon>Planctomycetota</taxon>
        <taxon>Planctomycetia</taxon>
        <taxon>Planctomycetales</taxon>
        <taxon>Planctomycetaceae</taxon>
        <taxon>Planctomyces</taxon>
    </lineage>
</organism>
<name>A0A5C6M0I8_9PLAN</name>
<dbReference type="Gene3D" id="1.10.8.80">
    <property type="entry name" value="Magnesium chelatase subunit I, C-Terminal domain"/>
    <property type="match status" value="1"/>
</dbReference>
<feature type="domain" description="ChlI/MoxR AAA lid" evidence="1">
    <location>
        <begin position="1"/>
        <end position="64"/>
    </location>
</feature>
<proteinExistence type="predicted"/>
<evidence type="ECO:0000313" key="3">
    <source>
        <dbReference type="Proteomes" id="UP000321083"/>
    </source>
</evidence>
<keyword evidence="3" id="KW-1185">Reference proteome</keyword>